<evidence type="ECO:0000256" key="5">
    <source>
        <dbReference type="SAM" id="Phobius"/>
    </source>
</evidence>
<protein>
    <submittedName>
        <fullName evidence="7">Periplasmic protein</fullName>
    </submittedName>
</protein>
<proteinExistence type="predicted"/>
<dbReference type="PANTHER" id="PTHR36985:SF1">
    <property type="entry name" value="TRANSLOCATION AND ASSEMBLY MODULE SUBUNIT TAMB"/>
    <property type="match status" value="1"/>
</dbReference>
<comment type="caution">
    <text evidence="7">The sequence shown here is derived from an EMBL/GenBank/DDBJ whole genome shotgun (WGS) entry which is preliminary data.</text>
</comment>
<evidence type="ECO:0000313" key="8">
    <source>
        <dbReference type="Proteomes" id="UP000054075"/>
    </source>
</evidence>
<evidence type="ECO:0000256" key="1">
    <source>
        <dbReference type="ARBA" id="ARBA00004167"/>
    </source>
</evidence>
<reference evidence="7" key="1">
    <citation type="submission" date="2006-04" db="EMBL/GenBank/DDBJ databases">
        <authorList>
            <person name="Seshadri R."/>
            <person name="Federici B.A."/>
        </authorList>
    </citation>
    <scope>NUCLEOTIDE SEQUENCE [LARGE SCALE GENOMIC DNA]</scope>
</reference>
<dbReference type="STRING" id="59196.RICGR_0086"/>
<dbReference type="EMBL" id="AAQJ02000001">
    <property type="protein sequence ID" value="EDP46502.1"/>
    <property type="molecule type" value="Genomic_DNA"/>
</dbReference>
<dbReference type="RefSeq" id="WP_006035478.1">
    <property type="nucleotide sequence ID" value="NZ_AAQJ02000001.1"/>
</dbReference>
<sequence>MKNKKIIWLKWLSSLLIGIFLISGYLFLNTEKGLEAALLIGKQFLPGQLKINTLHGRLLGPIYLKKLNYKNNKINFYISEAEFDLNWRSFLAGKLTFNSIFIDQLNLFIKQKTNTIHTIQKKSKTDQRKNIHIPEIFHYLKISSAVIHQINIKTENLNLKLYGSIHQQWHIHWLLTVNELARFFPHLKNNITLQGTIRGIFQYPKFNIGLEKTNLQWNDWQLKQIQSTLTINTKDKKWFFDFTASDFNNKRLKIFPVKLKLTGSFLPFSLQGTLSQFKLNKRCKDQQLTSIIVPQTHMNSFVSRNGLETSIQTFETNKNQFIAYLLLPHYQVGSPLKFKQKINATIDLTLKNLNFLTRLFPEFKRSHGFFNAQLKISGLLQKPAVTFTLHLQQASISIPSLGLHLKNINYQLHTDKHRLQGIGQIYSGKGFITFTSKTDLLKPHLSTLIKIKGENVTLVHNPNYQIIASPQLTINATINQVETEGFILFPKAKIKINPQNYNLIELSSDVQFSDKKKTLTLPFNLKSNLKIKMGNDIHLYYQGLRAQLKGSLSLKQESDHPLFATGQLQLFPGEYSYYGQRLKLAENSTLNFVNMPINNPLVHITAHRNIFILPASTSNNANEIKSKLGSNHFIQSEFSYQSRPVPVDIGLHIRGRLQNPQITLFANPSNRIKSSLDMLSYLITGQASNEISAASTQLLLNAATHLGHEKNNLSGLINKFQKKIGLDQLTIGVKPIFDPRTNRLEQNTSIIVGKKLSPRLNVSYSLGLLDPISILEINYLLNKNFSLQVTRSDFANGIDIFYKLEKN</sequence>
<evidence type="ECO:0000259" key="6">
    <source>
        <dbReference type="Pfam" id="PF04357"/>
    </source>
</evidence>
<accession>A8PKX0</accession>
<keyword evidence="2 5" id="KW-0812">Transmembrane</keyword>
<evidence type="ECO:0000256" key="3">
    <source>
        <dbReference type="ARBA" id="ARBA00022989"/>
    </source>
</evidence>
<evidence type="ECO:0000313" key="7">
    <source>
        <dbReference type="EMBL" id="EDP46502.1"/>
    </source>
</evidence>
<name>A8PKX0_9COXI</name>
<gene>
    <name evidence="7" type="ORF">RICGR_0086</name>
</gene>
<dbReference type="GO" id="GO:0009306">
    <property type="term" value="P:protein secretion"/>
    <property type="evidence" value="ECO:0007669"/>
    <property type="project" value="InterPro"/>
</dbReference>
<dbReference type="Proteomes" id="UP000054075">
    <property type="component" value="Unassembled WGS sequence"/>
</dbReference>
<dbReference type="InterPro" id="IPR007452">
    <property type="entry name" value="TamB_C"/>
</dbReference>
<dbReference type="eggNOG" id="COG2911">
    <property type="taxonomic scope" value="Bacteria"/>
</dbReference>
<dbReference type="AlphaFoldDB" id="A8PKX0"/>
<dbReference type="GO" id="GO:0097347">
    <property type="term" value="C:TAM protein secretion complex"/>
    <property type="evidence" value="ECO:0007669"/>
    <property type="project" value="TreeGrafter"/>
</dbReference>
<dbReference type="GO" id="GO:0005886">
    <property type="term" value="C:plasma membrane"/>
    <property type="evidence" value="ECO:0007669"/>
    <property type="project" value="InterPro"/>
</dbReference>
<keyword evidence="4 5" id="KW-0472">Membrane</keyword>
<keyword evidence="3 5" id="KW-1133">Transmembrane helix</keyword>
<reference evidence="7" key="2">
    <citation type="submission" date="2007-10" db="EMBL/GenBank/DDBJ databases">
        <authorList>
            <person name="Myers G.S."/>
        </authorList>
    </citation>
    <scope>NUCLEOTIDE SEQUENCE [LARGE SCALE GENOMIC DNA]</scope>
</reference>
<evidence type="ECO:0000256" key="2">
    <source>
        <dbReference type="ARBA" id="ARBA00022692"/>
    </source>
</evidence>
<evidence type="ECO:0000256" key="4">
    <source>
        <dbReference type="ARBA" id="ARBA00023136"/>
    </source>
</evidence>
<comment type="subcellular location">
    <subcellularLocation>
        <location evidence="1">Membrane</location>
        <topology evidence="1">Single-pass membrane protein</topology>
    </subcellularLocation>
</comment>
<keyword evidence="8" id="KW-1185">Reference proteome</keyword>
<feature type="domain" description="Translocation and assembly module TamB C-terminal" evidence="6">
    <location>
        <begin position="428"/>
        <end position="805"/>
    </location>
</feature>
<dbReference type="PANTHER" id="PTHR36985">
    <property type="entry name" value="TRANSLOCATION AND ASSEMBLY MODULE SUBUNIT TAMB"/>
    <property type="match status" value="1"/>
</dbReference>
<dbReference type="Pfam" id="PF04357">
    <property type="entry name" value="TamB"/>
    <property type="match status" value="1"/>
</dbReference>
<organism evidence="7 8">
    <name type="scientific">Rickettsiella grylli</name>
    <dbReference type="NCBI Taxonomy" id="59196"/>
    <lineage>
        <taxon>Bacteria</taxon>
        <taxon>Pseudomonadati</taxon>
        <taxon>Pseudomonadota</taxon>
        <taxon>Gammaproteobacteria</taxon>
        <taxon>Legionellales</taxon>
        <taxon>Coxiellaceae</taxon>
        <taxon>Rickettsiella</taxon>
    </lineage>
</organism>
<feature type="transmembrane region" description="Helical" evidence="5">
    <location>
        <begin position="7"/>
        <end position="28"/>
    </location>
</feature>
<dbReference type="OrthoDB" id="5555605at2"/>